<dbReference type="ESTHER" id="myxxd-q1dcj1">
    <property type="family name" value="6_AlphaBeta_hydrolase"/>
</dbReference>
<sequence>MIDGGAMPIAELNGQGIYFEDSGGNGRPIILGHGFLMDHRMFDAQVAALAPEFRVIRWDARGFGQTRWDGKPFTPWDSAADCVALLDHLGIERAVVGGMSQGGYSALRVALKHPERVRALVLLSTRGTNDDAPTRAAYQQSADIWETQGPIDPLVQGLAQAIIGDTRYFDTWLPRWRQIPGGHFANAIRSLIDRDDISGRLTEIRCPAIVFHGLEDHGMPPVHGEHLHQTLPGSVRFVPVPGAAHAANMTHPEAVNPALLEFLRAHA</sequence>
<reference evidence="3 4" key="1">
    <citation type="journal article" date="2006" name="Proc. Natl. Acad. Sci. U.S.A.">
        <title>Evolution of sensory complexity recorded in a myxobacterial genome.</title>
        <authorList>
            <person name="Goldman B.S."/>
            <person name="Nierman W.C."/>
            <person name="Kaiser D."/>
            <person name="Slater S.C."/>
            <person name="Durkin A.S."/>
            <person name="Eisen J.A."/>
            <person name="Ronning C.M."/>
            <person name="Barbazuk W.B."/>
            <person name="Blanchard M."/>
            <person name="Field C."/>
            <person name="Halling C."/>
            <person name="Hinkle G."/>
            <person name="Iartchuk O."/>
            <person name="Kim H.S."/>
            <person name="Mackenzie C."/>
            <person name="Madupu R."/>
            <person name="Miller N."/>
            <person name="Shvartsbeyn A."/>
            <person name="Sullivan S.A."/>
            <person name="Vaudin M."/>
            <person name="Wiegand R."/>
            <person name="Kaplan H.B."/>
        </authorList>
    </citation>
    <scope>NUCLEOTIDE SEQUENCE [LARGE SCALE GENOMIC DNA]</scope>
    <source>
        <strain evidence="4">DK1622</strain>
    </source>
</reference>
<evidence type="ECO:0000313" key="4">
    <source>
        <dbReference type="Proteomes" id="UP000002402"/>
    </source>
</evidence>
<dbReference type="PANTHER" id="PTHR43798">
    <property type="entry name" value="MONOACYLGLYCEROL LIPASE"/>
    <property type="match status" value="1"/>
</dbReference>
<dbReference type="SUPFAM" id="SSF53474">
    <property type="entry name" value="alpha/beta-Hydrolases"/>
    <property type="match status" value="1"/>
</dbReference>
<evidence type="ECO:0000313" key="3">
    <source>
        <dbReference type="EMBL" id="ABF91144.1"/>
    </source>
</evidence>
<dbReference type="AlphaFoldDB" id="Q1DCJ1"/>
<evidence type="ECO:0000259" key="2">
    <source>
        <dbReference type="Pfam" id="PF00561"/>
    </source>
</evidence>
<dbReference type="KEGG" id="mxa:MXAN_1375"/>
<keyword evidence="4" id="KW-1185">Reference proteome</keyword>
<keyword evidence="1 3" id="KW-0378">Hydrolase</keyword>
<proteinExistence type="predicted"/>
<dbReference type="eggNOG" id="COG1073">
    <property type="taxonomic scope" value="Bacteria"/>
</dbReference>
<dbReference type="Proteomes" id="UP000002402">
    <property type="component" value="Chromosome"/>
</dbReference>
<dbReference type="HOGENOM" id="CLU_020336_50_1_7"/>
<dbReference type="PRINTS" id="PR00111">
    <property type="entry name" value="ABHYDROLASE"/>
</dbReference>
<dbReference type="STRING" id="246197.MXAN_1375"/>
<accession>Q1DCJ1</accession>
<evidence type="ECO:0000256" key="1">
    <source>
        <dbReference type="ARBA" id="ARBA00022801"/>
    </source>
</evidence>
<dbReference type="PANTHER" id="PTHR43798:SF31">
    <property type="entry name" value="AB HYDROLASE SUPERFAMILY PROTEIN YCLE"/>
    <property type="match status" value="1"/>
</dbReference>
<dbReference type="InterPro" id="IPR050266">
    <property type="entry name" value="AB_hydrolase_sf"/>
</dbReference>
<dbReference type="GO" id="GO:0016787">
    <property type="term" value="F:hydrolase activity"/>
    <property type="evidence" value="ECO:0007669"/>
    <property type="project" value="UniProtKB-KW"/>
</dbReference>
<dbReference type="InterPro" id="IPR029058">
    <property type="entry name" value="AB_hydrolase_fold"/>
</dbReference>
<dbReference type="EMBL" id="CP000113">
    <property type="protein sequence ID" value="ABF91144.1"/>
    <property type="molecule type" value="Genomic_DNA"/>
</dbReference>
<dbReference type="EnsemblBacteria" id="ABF91144">
    <property type="protein sequence ID" value="ABF91144"/>
    <property type="gene ID" value="MXAN_1375"/>
</dbReference>
<dbReference type="Pfam" id="PF00561">
    <property type="entry name" value="Abhydrolase_1"/>
    <property type="match status" value="1"/>
</dbReference>
<organism evidence="3 4">
    <name type="scientific">Myxococcus xanthus (strain DK1622)</name>
    <dbReference type="NCBI Taxonomy" id="246197"/>
    <lineage>
        <taxon>Bacteria</taxon>
        <taxon>Pseudomonadati</taxon>
        <taxon>Myxococcota</taxon>
        <taxon>Myxococcia</taxon>
        <taxon>Myxococcales</taxon>
        <taxon>Cystobacterineae</taxon>
        <taxon>Myxococcaceae</taxon>
        <taxon>Myxococcus</taxon>
    </lineage>
</organism>
<feature type="domain" description="AB hydrolase-1" evidence="2">
    <location>
        <begin position="28"/>
        <end position="140"/>
    </location>
</feature>
<dbReference type="Gene3D" id="3.40.50.1820">
    <property type="entry name" value="alpha/beta hydrolase"/>
    <property type="match status" value="1"/>
</dbReference>
<gene>
    <name evidence="3" type="ordered locus">MXAN_1375</name>
</gene>
<protein>
    <submittedName>
        <fullName evidence="3">Hydrolase, alpha/beta fold family</fullName>
    </submittedName>
</protein>
<name>Q1DCJ1_MYXXD</name>
<dbReference type="InterPro" id="IPR000073">
    <property type="entry name" value="AB_hydrolase_1"/>
</dbReference>
<dbReference type="GO" id="GO:0016020">
    <property type="term" value="C:membrane"/>
    <property type="evidence" value="ECO:0007669"/>
    <property type="project" value="TreeGrafter"/>
</dbReference>